<evidence type="ECO:0000256" key="2">
    <source>
        <dbReference type="ARBA" id="ARBA00023125"/>
    </source>
</evidence>
<dbReference type="OrthoDB" id="389878at2"/>
<feature type="domain" description="HTH gntR-type" evidence="4">
    <location>
        <begin position="12"/>
        <end position="79"/>
    </location>
</feature>
<accession>I4D404</accession>
<dbReference type="RefSeq" id="WP_014826535.1">
    <property type="nucleotide sequence ID" value="NC_018068.1"/>
</dbReference>
<dbReference type="InterPro" id="IPR000524">
    <property type="entry name" value="Tscrpt_reg_HTH_GntR"/>
</dbReference>
<evidence type="ECO:0000259" key="4">
    <source>
        <dbReference type="PROSITE" id="PS50949"/>
    </source>
</evidence>
<dbReference type="Proteomes" id="UP000002892">
    <property type="component" value="Chromosome"/>
</dbReference>
<dbReference type="CDD" id="cd07377">
    <property type="entry name" value="WHTH_GntR"/>
    <property type="match status" value="1"/>
</dbReference>
<evidence type="ECO:0000256" key="1">
    <source>
        <dbReference type="ARBA" id="ARBA00023015"/>
    </source>
</evidence>
<gene>
    <name evidence="5" type="ordered locus">Desaci_1515</name>
</gene>
<dbReference type="PROSITE" id="PS50949">
    <property type="entry name" value="HTH_GNTR"/>
    <property type="match status" value="1"/>
</dbReference>
<dbReference type="Pfam" id="PF07729">
    <property type="entry name" value="FCD"/>
    <property type="match status" value="1"/>
</dbReference>
<evidence type="ECO:0000313" key="5">
    <source>
        <dbReference type="EMBL" id="AFM40528.1"/>
    </source>
</evidence>
<dbReference type="STRING" id="646529.Desaci_1515"/>
<dbReference type="AlphaFoldDB" id="I4D404"/>
<keyword evidence="1" id="KW-0805">Transcription regulation</keyword>
<evidence type="ECO:0000313" key="6">
    <source>
        <dbReference type="Proteomes" id="UP000002892"/>
    </source>
</evidence>
<name>I4D404_DESAJ</name>
<dbReference type="InterPro" id="IPR036390">
    <property type="entry name" value="WH_DNA-bd_sf"/>
</dbReference>
<dbReference type="PANTHER" id="PTHR43537">
    <property type="entry name" value="TRANSCRIPTIONAL REGULATOR, GNTR FAMILY"/>
    <property type="match status" value="1"/>
</dbReference>
<dbReference type="PANTHER" id="PTHR43537:SF51">
    <property type="entry name" value="HTH-TYPE TRANSCRIPTIONAL REGULATOR LGOR-RELATED"/>
    <property type="match status" value="1"/>
</dbReference>
<keyword evidence="6" id="KW-1185">Reference proteome</keyword>
<proteinExistence type="predicted"/>
<keyword evidence="2" id="KW-0238">DNA-binding</keyword>
<dbReference type="GO" id="GO:0003700">
    <property type="term" value="F:DNA-binding transcription factor activity"/>
    <property type="evidence" value="ECO:0007669"/>
    <property type="project" value="InterPro"/>
</dbReference>
<dbReference type="KEGG" id="dai:Desaci_1515"/>
<dbReference type="InterPro" id="IPR008920">
    <property type="entry name" value="TF_FadR/GntR_C"/>
</dbReference>
<protein>
    <submittedName>
        <fullName evidence="5">Transcriptional regulator</fullName>
    </submittedName>
</protein>
<dbReference type="Gene3D" id="1.10.10.10">
    <property type="entry name" value="Winged helix-like DNA-binding domain superfamily/Winged helix DNA-binding domain"/>
    <property type="match status" value="1"/>
</dbReference>
<dbReference type="InterPro" id="IPR036388">
    <property type="entry name" value="WH-like_DNA-bd_sf"/>
</dbReference>
<sequence>MDIVITERLPYESTREYVYRCLKENIMNLRLFPGSALSEKDISVLLNVSRTPVREAFIQLESEYLLDILPQKGTRVSLLDVENVEESFFLRETVEKEVFYLAVKEFPSDKLFELQSNITLQELCVEEENYLKFFELDEALHRCIFEGCKKGRIWSLIQQISTHYNRVRMLNVAAKHDWPELLSQHKKLVQAIKEKNTSLGTSTVEKHLNKIRIDIKDLLVEFRHYFV</sequence>
<dbReference type="HOGENOM" id="CLU_017584_5_2_9"/>
<dbReference type="EMBL" id="CP003639">
    <property type="protein sequence ID" value="AFM40528.1"/>
    <property type="molecule type" value="Genomic_DNA"/>
</dbReference>
<dbReference type="GO" id="GO:0003677">
    <property type="term" value="F:DNA binding"/>
    <property type="evidence" value="ECO:0007669"/>
    <property type="project" value="UniProtKB-KW"/>
</dbReference>
<dbReference type="SMART" id="SM00895">
    <property type="entry name" value="FCD"/>
    <property type="match status" value="1"/>
</dbReference>
<keyword evidence="3" id="KW-0804">Transcription</keyword>
<dbReference type="SUPFAM" id="SSF46785">
    <property type="entry name" value="Winged helix' DNA-binding domain"/>
    <property type="match status" value="1"/>
</dbReference>
<reference evidence="5 6" key="1">
    <citation type="journal article" date="2012" name="J. Bacteriol.">
        <title>Complete genome sequences of Desulfosporosinus orientis DSM765T, Desulfosporosinus youngiae DSM17734T, Desulfosporosinus meridiei DSM13257T, and Desulfosporosinus acidiphilus DSM22704T.</title>
        <authorList>
            <person name="Pester M."/>
            <person name="Brambilla E."/>
            <person name="Alazard D."/>
            <person name="Rattei T."/>
            <person name="Weinmaier T."/>
            <person name="Han J."/>
            <person name="Lucas S."/>
            <person name="Lapidus A."/>
            <person name="Cheng J.F."/>
            <person name="Goodwin L."/>
            <person name="Pitluck S."/>
            <person name="Peters L."/>
            <person name="Ovchinnikova G."/>
            <person name="Teshima H."/>
            <person name="Detter J.C."/>
            <person name="Han C.S."/>
            <person name="Tapia R."/>
            <person name="Land M.L."/>
            <person name="Hauser L."/>
            <person name="Kyrpides N.C."/>
            <person name="Ivanova N.N."/>
            <person name="Pagani I."/>
            <person name="Huntmann M."/>
            <person name="Wei C.L."/>
            <person name="Davenport K.W."/>
            <person name="Daligault H."/>
            <person name="Chain P.S."/>
            <person name="Chen A."/>
            <person name="Mavromatis K."/>
            <person name="Markowitz V."/>
            <person name="Szeto E."/>
            <person name="Mikhailova N."/>
            <person name="Pati A."/>
            <person name="Wagner M."/>
            <person name="Woyke T."/>
            <person name="Ollivier B."/>
            <person name="Klenk H.P."/>
            <person name="Spring S."/>
            <person name="Loy A."/>
        </authorList>
    </citation>
    <scope>NUCLEOTIDE SEQUENCE [LARGE SCALE GENOMIC DNA]</scope>
    <source>
        <strain evidence="6">DSM 22704 / JCM 16185 / SJ4</strain>
    </source>
</reference>
<dbReference type="SMART" id="SM00345">
    <property type="entry name" value="HTH_GNTR"/>
    <property type="match status" value="1"/>
</dbReference>
<dbReference type="SUPFAM" id="SSF48008">
    <property type="entry name" value="GntR ligand-binding domain-like"/>
    <property type="match status" value="1"/>
</dbReference>
<dbReference type="Pfam" id="PF00392">
    <property type="entry name" value="GntR"/>
    <property type="match status" value="1"/>
</dbReference>
<dbReference type="eggNOG" id="COG1802">
    <property type="taxonomic scope" value="Bacteria"/>
</dbReference>
<evidence type="ECO:0000256" key="3">
    <source>
        <dbReference type="ARBA" id="ARBA00023163"/>
    </source>
</evidence>
<dbReference type="Gene3D" id="1.20.120.530">
    <property type="entry name" value="GntR ligand-binding domain-like"/>
    <property type="match status" value="1"/>
</dbReference>
<dbReference type="InterPro" id="IPR011711">
    <property type="entry name" value="GntR_C"/>
</dbReference>
<organism evidence="5 6">
    <name type="scientific">Desulfosporosinus acidiphilus (strain DSM 22704 / JCM 16185 / SJ4)</name>
    <dbReference type="NCBI Taxonomy" id="646529"/>
    <lineage>
        <taxon>Bacteria</taxon>
        <taxon>Bacillati</taxon>
        <taxon>Bacillota</taxon>
        <taxon>Clostridia</taxon>
        <taxon>Eubacteriales</taxon>
        <taxon>Desulfitobacteriaceae</taxon>
        <taxon>Desulfosporosinus</taxon>
    </lineage>
</organism>